<protein>
    <submittedName>
        <fullName evidence="5">Putative RNA-binding protein, YhbY family</fullName>
    </submittedName>
</protein>
<dbReference type="InterPro" id="IPR017924">
    <property type="entry name" value="RNA-binding_YhbY"/>
</dbReference>
<dbReference type="PROSITE" id="PS51295">
    <property type="entry name" value="CRM"/>
    <property type="match status" value="1"/>
</dbReference>
<dbReference type="Gene3D" id="3.30.110.60">
    <property type="entry name" value="YhbY-like"/>
    <property type="match status" value="1"/>
</dbReference>
<dbReference type="EMBL" id="CM001475">
    <property type="protein sequence ID" value="EIC29898.1"/>
    <property type="molecule type" value="Genomic_DNA"/>
</dbReference>
<evidence type="ECO:0000256" key="1">
    <source>
        <dbReference type="ARBA" id="ARBA00022884"/>
    </source>
</evidence>
<dbReference type="PANTHER" id="PTHR40065:SF3">
    <property type="entry name" value="RNA-BINDING PROTEIN YHBY"/>
    <property type="match status" value="1"/>
</dbReference>
<dbReference type="InterPro" id="IPR001890">
    <property type="entry name" value="RNA-binding_CRM"/>
</dbReference>
<sequence length="109" mass="12223">MDSTDKKRLRAEAHSHKPVIMIGQAGLSPAVLAEVEIALDCHELLKVRIRAEREDRKTIGDEIVAATGAELIQMIGQIAVLYRPNPEKRIKKAVPSKKPKPKKAFNHRR</sequence>
<feature type="region of interest" description="Disordered" evidence="3">
    <location>
        <begin position="89"/>
        <end position="109"/>
    </location>
</feature>
<dbReference type="NCBIfam" id="TIGR00253">
    <property type="entry name" value="RNA_bind_YhbY"/>
    <property type="match status" value="1"/>
</dbReference>
<gene>
    <name evidence="5" type="ORF">Metal_2145</name>
</gene>
<reference evidence="5 6" key="1">
    <citation type="journal article" date="2013" name="Genome Announc.">
        <title>Genome Sequence of the Obligate Gammaproteobacterial Methanotroph Methylomicrobium album Strain BG8.</title>
        <authorList>
            <person name="Kits K.D."/>
            <person name="Kalyuzhnaya M.G."/>
            <person name="Klotz M.G."/>
            <person name="Jetten M.S."/>
            <person name="Op den Camp H.J."/>
            <person name="Vuilleumier S."/>
            <person name="Bringel F."/>
            <person name="Dispirito A.A."/>
            <person name="Murrell J.C."/>
            <person name="Bruce D."/>
            <person name="Cheng J.F."/>
            <person name="Copeland A."/>
            <person name="Goodwin L."/>
            <person name="Hauser L."/>
            <person name="Lajus A."/>
            <person name="Land M.L."/>
            <person name="Lapidus A."/>
            <person name="Lucas S."/>
            <person name="Medigue C."/>
            <person name="Pitluck S."/>
            <person name="Woyke T."/>
            <person name="Zeytun A."/>
            <person name="Stein L.Y."/>
        </authorList>
    </citation>
    <scope>NUCLEOTIDE SEQUENCE [LARGE SCALE GENOMIC DNA]</scope>
    <source>
        <strain evidence="5 6">BG8</strain>
    </source>
</reference>
<dbReference type="RefSeq" id="WP_005372132.1">
    <property type="nucleotide sequence ID" value="NZ_CM001475.1"/>
</dbReference>
<dbReference type="AlphaFoldDB" id="H8GR71"/>
<dbReference type="SMART" id="SM01103">
    <property type="entry name" value="CRS1_YhbY"/>
    <property type="match status" value="1"/>
</dbReference>
<accession>H8GR71</accession>
<dbReference type="PANTHER" id="PTHR40065">
    <property type="entry name" value="RNA-BINDING PROTEIN YHBY"/>
    <property type="match status" value="1"/>
</dbReference>
<evidence type="ECO:0000256" key="2">
    <source>
        <dbReference type="PROSITE-ProRule" id="PRU00626"/>
    </source>
</evidence>
<evidence type="ECO:0000313" key="6">
    <source>
        <dbReference type="Proteomes" id="UP000005090"/>
    </source>
</evidence>
<name>H8GR71_METAL</name>
<feature type="domain" description="CRM" evidence="4">
    <location>
        <begin position="1"/>
        <end position="94"/>
    </location>
</feature>
<dbReference type="InterPro" id="IPR051925">
    <property type="entry name" value="RNA-binding_domain"/>
</dbReference>
<dbReference type="InterPro" id="IPR035920">
    <property type="entry name" value="YhbY-like_sf"/>
</dbReference>
<dbReference type="HOGENOM" id="CLU_095994_2_0_6"/>
<dbReference type="eggNOG" id="COG1534">
    <property type="taxonomic scope" value="Bacteria"/>
</dbReference>
<keyword evidence="1 2" id="KW-0694">RNA-binding</keyword>
<dbReference type="SUPFAM" id="SSF75471">
    <property type="entry name" value="YhbY-like"/>
    <property type="match status" value="1"/>
</dbReference>
<organism evidence="5 6">
    <name type="scientific">Methylomicrobium album BG8</name>
    <dbReference type="NCBI Taxonomy" id="686340"/>
    <lineage>
        <taxon>Bacteria</taxon>
        <taxon>Pseudomonadati</taxon>
        <taxon>Pseudomonadota</taxon>
        <taxon>Gammaproteobacteria</taxon>
        <taxon>Methylococcales</taxon>
        <taxon>Methylococcaceae</taxon>
        <taxon>Methylomicrobium</taxon>
    </lineage>
</organism>
<dbReference type="Proteomes" id="UP000005090">
    <property type="component" value="Chromosome"/>
</dbReference>
<evidence type="ECO:0000256" key="3">
    <source>
        <dbReference type="SAM" id="MobiDB-lite"/>
    </source>
</evidence>
<dbReference type="GO" id="GO:0003723">
    <property type="term" value="F:RNA binding"/>
    <property type="evidence" value="ECO:0007669"/>
    <property type="project" value="UniProtKB-UniRule"/>
</dbReference>
<proteinExistence type="predicted"/>
<evidence type="ECO:0000259" key="4">
    <source>
        <dbReference type="PROSITE" id="PS51295"/>
    </source>
</evidence>
<keyword evidence="6" id="KW-1185">Reference proteome</keyword>
<dbReference type="STRING" id="686340.Metal_2145"/>
<evidence type="ECO:0000313" key="5">
    <source>
        <dbReference type="EMBL" id="EIC29898.1"/>
    </source>
</evidence>
<dbReference type="Pfam" id="PF01985">
    <property type="entry name" value="CRS1_YhbY"/>
    <property type="match status" value="1"/>
</dbReference>